<dbReference type="OrthoDB" id="7864805at2"/>
<organism evidence="2 3">
    <name type="scientific">Pseudomonas cremoricolorata</name>
    <dbReference type="NCBI Taxonomy" id="157783"/>
    <lineage>
        <taxon>Bacteria</taxon>
        <taxon>Pseudomonadati</taxon>
        <taxon>Pseudomonadota</taxon>
        <taxon>Gammaproteobacteria</taxon>
        <taxon>Pseudomonadales</taxon>
        <taxon>Pseudomonadaceae</taxon>
        <taxon>Pseudomonas</taxon>
    </lineage>
</organism>
<dbReference type="AlphaFoldDB" id="A0A089WQT0"/>
<feature type="transmembrane region" description="Helical" evidence="1">
    <location>
        <begin position="43"/>
        <end position="65"/>
    </location>
</feature>
<dbReference type="InterPro" id="IPR006750">
    <property type="entry name" value="YdcZ"/>
</dbReference>
<protein>
    <submittedName>
        <fullName evidence="2">Membrane protein</fullName>
    </submittedName>
</protein>
<dbReference type="Pfam" id="PF04657">
    <property type="entry name" value="DMT_YdcZ"/>
    <property type="match status" value="1"/>
</dbReference>
<dbReference type="RefSeq" id="WP_038414628.1">
    <property type="nucleotide sequence ID" value="NZ_CP009455.1"/>
</dbReference>
<dbReference type="PANTHER" id="PTHR34821">
    <property type="entry name" value="INNER MEMBRANE PROTEIN YDCZ"/>
    <property type="match status" value="1"/>
</dbReference>
<accession>A0A089WQT0</accession>
<keyword evidence="1" id="KW-1133">Transmembrane helix</keyword>
<keyword evidence="1" id="KW-0472">Membrane</keyword>
<evidence type="ECO:0000313" key="2">
    <source>
        <dbReference type="EMBL" id="AIR88842.1"/>
    </source>
</evidence>
<gene>
    <name evidence="2" type="ORF">LK03_05990</name>
</gene>
<name>A0A089WQT0_9PSED</name>
<evidence type="ECO:0000313" key="3">
    <source>
        <dbReference type="Proteomes" id="UP000029493"/>
    </source>
</evidence>
<dbReference type="EMBL" id="CP009455">
    <property type="protein sequence ID" value="AIR88842.1"/>
    <property type="molecule type" value="Genomic_DNA"/>
</dbReference>
<sequence>MLNKTLLLTLLPLAMSLMAGALIPVQAASGGALGRILGSPLWGAAVAMGIGSLALLITALALRLPLPNFIAAGHGPWWLWLGGFTGAVYVATSLALLPKVGAANFMLCVIVGQMIAALLLDHFGLLGLPVKPVTLGRVLGIAIMLAGLVVALQSGGQAKPAVAVEQEQASRVVRG</sequence>
<feature type="transmembrane region" description="Helical" evidence="1">
    <location>
        <begin position="77"/>
        <end position="96"/>
    </location>
</feature>
<dbReference type="STRING" id="157783.LK03_05990"/>
<reference evidence="2 3" key="1">
    <citation type="submission" date="2014-09" db="EMBL/GenBank/DDBJ databases">
        <authorList>
            <person name="Chan K.-G."/>
        </authorList>
    </citation>
    <scope>NUCLEOTIDE SEQUENCE [LARGE SCALE GENOMIC DNA]</scope>
    <source>
        <strain evidence="2 3">ND07</strain>
    </source>
</reference>
<proteinExistence type="predicted"/>
<keyword evidence="3" id="KW-1185">Reference proteome</keyword>
<dbReference type="eggNOG" id="COG3238">
    <property type="taxonomic scope" value="Bacteria"/>
</dbReference>
<evidence type="ECO:0000256" key="1">
    <source>
        <dbReference type="SAM" id="Phobius"/>
    </source>
</evidence>
<feature type="transmembrane region" description="Helical" evidence="1">
    <location>
        <begin position="102"/>
        <end position="120"/>
    </location>
</feature>
<feature type="transmembrane region" description="Helical" evidence="1">
    <location>
        <begin position="132"/>
        <end position="152"/>
    </location>
</feature>
<dbReference type="PANTHER" id="PTHR34821:SF2">
    <property type="entry name" value="INNER MEMBRANE PROTEIN YDCZ"/>
    <property type="match status" value="1"/>
</dbReference>
<dbReference type="KEGG" id="psw:LK03_05990"/>
<dbReference type="Proteomes" id="UP000029493">
    <property type="component" value="Chromosome"/>
</dbReference>
<dbReference type="GO" id="GO:0005886">
    <property type="term" value="C:plasma membrane"/>
    <property type="evidence" value="ECO:0007669"/>
    <property type="project" value="TreeGrafter"/>
</dbReference>
<keyword evidence="1" id="KW-0812">Transmembrane</keyword>